<keyword evidence="3" id="KW-1185">Reference proteome</keyword>
<feature type="compositionally biased region" description="Low complexity" evidence="1">
    <location>
        <begin position="96"/>
        <end position="117"/>
    </location>
</feature>
<dbReference type="AlphaFoldDB" id="A0A165W437"/>
<evidence type="ECO:0000313" key="2">
    <source>
        <dbReference type="EMBL" id="KZT30649.1"/>
    </source>
</evidence>
<feature type="compositionally biased region" description="Polar residues" evidence="1">
    <location>
        <begin position="136"/>
        <end position="152"/>
    </location>
</feature>
<dbReference type="InParanoid" id="A0A165W437"/>
<dbReference type="Proteomes" id="UP000076761">
    <property type="component" value="Unassembled WGS sequence"/>
</dbReference>
<protein>
    <submittedName>
        <fullName evidence="2">Uncharacterized protein</fullName>
    </submittedName>
</protein>
<evidence type="ECO:0000313" key="3">
    <source>
        <dbReference type="Proteomes" id="UP000076761"/>
    </source>
</evidence>
<sequence>MADDYRSTVTRSRKHRKLLVVANPNPDDLDSSSSDDNNQSSQAYIPHTYQYHPYYQPAVTSPSALSPPLEQQPVASGSHKPHPLTTNLPENQSGYSRPRSNPALSSPSSASSPAVESTPPPSTPGHSVGPVDLTGDSGQSAEPQIRTSSSSVDVPGTHSRNLYDKIKSVPQMVVRTTRRGSSHKRPAT</sequence>
<feature type="non-terminal residue" evidence="2">
    <location>
        <position position="188"/>
    </location>
</feature>
<evidence type="ECO:0000256" key="1">
    <source>
        <dbReference type="SAM" id="MobiDB-lite"/>
    </source>
</evidence>
<gene>
    <name evidence="2" type="ORF">NEOLEDRAFT_1166057</name>
</gene>
<organism evidence="2 3">
    <name type="scientific">Neolentinus lepideus HHB14362 ss-1</name>
    <dbReference type="NCBI Taxonomy" id="1314782"/>
    <lineage>
        <taxon>Eukaryota</taxon>
        <taxon>Fungi</taxon>
        <taxon>Dikarya</taxon>
        <taxon>Basidiomycota</taxon>
        <taxon>Agaricomycotina</taxon>
        <taxon>Agaricomycetes</taxon>
        <taxon>Gloeophyllales</taxon>
        <taxon>Gloeophyllaceae</taxon>
        <taxon>Neolentinus</taxon>
    </lineage>
</organism>
<feature type="region of interest" description="Disordered" evidence="1">
    <location>
        <begin position="1"/>
        <end position="188"/>
    </location>
</feature>
<proteinExistence type="predicted"/>
<reference evidence="2 3" key="1">
    <citation type="journal article" date="2016" name="Mol. Biol. Evol.">
        <title>Comparative Genomics of Early-Diverging Mushroom-Forming Fungi Provides Insights into the Origins of Lignocellulose Decay Capabilities.</title>
        <authorList>
            <person name="Nagy L.G."/>
            <person name="Riley R."/>
            <person name="Tritt A."/>
            <person name="Adam C."/>
            <person name="Daum C."/>
            <person name="Floudas D."/>
            <person name="Sun H."/>
            <person name="Yadav J.S."/>
            <person name="Pangilinan J."/>
            <person name="Larsson K.H."/>
            <person name="Matsuura K."/>
            <person name="Barry K."/>
            <person name="Labutti K."/>
            <person name="Kuo R."/>
            <person name="Ohm R.A."/>
            <person name="Bhattacharya S.S."/>
            <person name="Shirouzu T."/>
            <person name="Yoshinaga Y."/>
            <person name="Martin F.M."/>
            <person name="Grigoriev I.V."/>
            <person name="Hibbett D.S."/>
        </authorList>
    </citation>
    <scope>NUCLEOTIDE SEQUENCE [LARGE SCALE GENOMIC DNA]</scope>
    <source>
        <strain evidence="2 3">HHB14362 ss-1</strain>
    </source>
</reference>
<dbReference type="EMBL" id="KV425551">
    <property type="protein sequence ID" value="KZT30649.1"/>
    <property type="molecule type" value="Genomic_DNA"/>
</dbReference>
<feature type="compositionally biased region" description="Low complexity" evidence="1">
    <location>
        <begin position="23"/>
        <end position="57"/>
    </location>
</feature>
<name>A0A165W437_9AGAM</name>
<feature type="compositionally biased region" description="Basic residues" evidence="1">
    <location>
        <begin position="176"/>
        <end position="188"/>
    </location>
</feature>
<feature type="compositionally biased region" description="Polar residues" evidence="1">
    <location>
        <begin position="84"/>
        <end position="95"/>
    </location>
</feature>
<dbReference type="STRING" id="1314782.A0A165W437"/>
<accession>A0A165W437</accession>